<dbReference type="Proteomes" id="UP000005426">
    <property type="component" value="Unassembled WGS sequence"/>
</dbReference>
<reference evidence="1 2" key="1">
    <citation type="journal article" date="2011" name="Genome Biol.">
        <title>Comparative genome sequence analysis underscores mycoparasitism as the ancestral life style of Trichoderma.</title>
        <authorList>
            <person name="Kubicek C.P."/>
            <person name="Herrera-Estrella A."/>
            <person name="Seidl-Seiboth V."/>
            <person name="Martinez D.A."/>
            <person name="Druzhinina I.S."/>
            <person name="Thon M."/>
            <person name="Zeilinger S."/>
            <person name="Casas-Flores S."/>
            <person name="Horwitz B.A."/>
            <person name="Mukherjee P.K."/>
            <person name="Mukherjee M."/>
            <person name="Kredics L."/>
            <person name="Alcaraz L.D."/>
            <person name="Aerts A."/>
            <person name="Antal Z."/>
            <person name="Atanasova L."/>
            <person name="Cervantes-Badillo M.G."/>
            <person name="Challacombe J."/>
            <person name="Chertkov O."/>
            <person name="McCluskey K."/>
            <person name="Coulpier F."/>
            <person name="Deshpande N."/>
            <person name="von Doehren H."/>
            <person name="Ebbole D.J."/>
            <person name="Esquivel-Naranjo E.U."/>
            <person name="Fekete E."/>
            <person name="Flipphi M."/>
            <person name="Glaser F."/>
            <person name="Gomez-Rodriguez E.Y."/>
            <person name="Gruber S."/>
            <person name="Han C."/>
            <person name="Henrissat B."/>
            <person name="Hermosa R."/>
            <person name="Hernandez-Onate M."/>
            <person name="Karaffa L."/>
            <person name="Kosti I."/>
            <person name="Le Crom S."/>
            <person name="Lindquist E."/>
            <person name="Lucas S."/>
            <person name="Luebeck M."/>
            <person name="Luebeck P.S."/>
            <person name="Margeot A."/>
            <person name="Metz B."/>
            <person name="Misra M."/>
            <person name="Nevalainen H."/>
            <person name="Omann M."/>
            <person name="Packer N."/>
            <person name="Perrone G."/>
            <person name="Uresti-Rivera E.E."/>
            <person name="Salamov A."/>
            <person name="Schmoll M."/>
            <person name="Seiboth B."/>
            <person name="Shapiro H."/>
            <person name="Sukno S."/>
            <person name="Tamayo-Ramos J.A."/>
            <person name="Tisch D."/>
            <person name="Wiest A."/>
            <person name="Wilkinson H.H."/>
            <person name="Zhang M."/>
            <person name="Coutinho P.M."/>
            <person name="Kenerley C.M."/>
            <person name="Monte E."/>
            <person name="Baker S.E."/>
            <person name="Grigoriev I.V."/>
        </authorList>
    </citation>
    <scope>NUCLEOTIDE SEQUENCE [LARGE SCALE GENOMIC DNA]</scope>
    <source>
        <strain evidence="2">ATCC 20476 / IMI 206040</strain>
    </source>
</reference>
<evidence type="ECO:0000313" key="2">
    <source>
        <dbReference type="Proteomes" id="UP000005426"/>
    </source>
</evidence>
<dbReference type="EMBL" id="ABDG02000026">
    <property type="protein sequence ID" value="EHK43126.1"/>
    <property type="molecule type" value="Genomic_DNA"/>
</dbReference>
<protein>
    <submittedName>
        <fullName evidence="1">Uncharacterized protein</fullName>
    </submittedName>
</protein>
<dbReference type="AlphaFoldDB" id="G9P0D5"/>
<accession>G9P0D5</accession>
<keyword evidence="2" id="KW-1185">Reference proteome</keyword>
<proteinExistence type="predicted"/>
<organism evidence="1 2">
    <name type="scientific">Hypocrea atroviridis (strain ATCC 20476 / IMI 206040)</name>
    <name type="common">Trichoderma atroviride</name>
    <dbReference type="NCBI Taxonomy" id="452589"/>
    <lineage>
        <taxon>Eukaryota</taxon>
        <taxon>Fungi</taxon>
        <taxon>Dikarya</taxon>
        <taxon>Ascomycota</taxon>
        <taxon>Pezizomycotina</taxon>
        <taxon>Sordariomycetes</taxon>
        <taxon>Hypocreomycetidae</taxon>
        <taxon>Hypocreales</taxon>
        <taxon>Hypocreaceae</taxon>
        <taxon>Trichoderma</taxon>
    </lineage>
</organism>
<evidence type="ECO:0000313" key="1">
    <source>
        <dbReference type="EMBL" id="EHK43126.1"/>
    </source>
</evidence>
<name>G9P0D5_HYPAI</name>
<sequence length="141" mass="14872">MGQGRKGQDTTQFASLCLALPTPAFSVDKGPSLRLYARDQSYKQIQPQSSVPVGGPCLGEILRGLLGTGRIGVPSAKRSTASHLFAHLGSIIRLAKAVLQCYCVKPRPTAATTQICSSIPIISPPHASAVITEALIDYKAD</sequence>
<gene>
    <name evidence="1" type="ORF">TRIATDRAFT_86039</name>
</gene>
<comment type="caution">
    <text evidence="1">The sequence shown here is derived from an EMBL/GenBank/DDBJ whole genome shotgun (WGS) entry which is preliminary data.</text>
</comment>
<dbReference type="HOGENOM" id="CLU_1825544_0_0_1"/>